<dbReference type="EMBL" id="LILD01000001">
    <property type="protein sequence ID" value="KOO37651.1"/>
    <property type="molecule type" value="Genomic_DNA"/>
</dbReference>
<dbReference type="Pfam" id="PF01370">
    <property type="entry name" value="Epimerase"/>
    <property type="match status" value="1"/>
</dbReference>
<dbReference type="InterPro" id="IPR036291">
    <property type="entry name" value="NAD(P)-bd_dom_sf"/>
</dbReference>
<dbReference type="Gene3D" id="3.40.50.720">
    <property type="entry name" value="NAD(P)-binding Rossmann-like Domain"/>
    <property type="match status" value="1"/>
</dbReference>
<accession>A0A0M0KFR1</accession>
<dbReference type="PATRIC" id="fig|136160.3.peg.474"/>
<name>A0A0M0KFR1_ALKHA</name>
<feature type="domain" description="NAD-dependent epimerase/dehydratase" evidence="1">
    <location>
        <begin position="11"/>
        <end position="236"/>
    </location>
</feature>
<evidence type="ECO:0000259" key="1">
    <source>
        <dbReference type="Pfam" id="PF01370"/>
    </source>
</evidence>
<dbReference type="RefSeq" id="WP_053430191.1">
    <property type="nucleotide sequence ID" value="NZ_CP040441.1"/>
</dbReference>
<protein>
    <recommendedName>
        <fullName evidence="1">NAD-dependent epimerase/dehydratase domain-containing protein</fullName>
    </recommendedName>
</protein>
<dbReference type="GeneID" id="87599262"/>
<dbReference type="AlphaFoldDB" id="A0A0M0KFR1"/>
<proteinExistence type="predicted"/>
<dbReference type="CDD" id="cd08946">
    <property type="entry name" value="SDR_e"/>
    <property type="match status" value="1"/>
</dbReference>
<organism evidence="2">
    <name type="scientific">Halalkalibacterium halodurans</name>
    <name type="common">Bacillus halodurans</name>
    <dbReference type="NCBI Taxonomy" id="86665"/>
    <lineage>
        <taxon>Bacteria</taxon>
        <taxon>Bacillati</taxon>
        <taxon>Bacillota</taxon>
        <taxon>Bacilli</taxon>
        <taxon>Bacillales</taxon>
        <taxon>Bacillaceae</taxon>
        <taxon>Halalkalibacterium (ex Joshi et al. 2022)</taxon>
    </lineage>
</organism>
<dbReference type="InterPro" id="IPR001509">
    <property type="entry name" value="Epimerase_deHydtase"/>
</dbReference>
<dbReference type="InterPro" id="IPR050177">
    <property type="entry name" value="Lipid_A_modif_metabolic_enz"/>
</dbReference>
<dbReference type="SUPFAM" id="SSF51735">
    <property type="entry name" value="NAD(P)-binding Rossmann-fold domains"/>
    <property type="match status" value="1"/>
</dbReference>
<dbReference type="PANTHER" id="PTHR43245">
    <property type="entry name" value="BIFUNCTIONAL POLYMYXIN RESISTANCE PROTEIN ARNA"/>
    <property type="match status" value="1"/>
</dbReference>
<reference evidence="2" key="1">
    <citation type="submission" date="2015-08" db="EMBL/GenBank/DDBJ databases">
        <title>Complete DNA Sequence of Pseudomonas syringae pv. actinidiae, the Causal Agent of Kiwifruit Canker Disease.</title>
        <authorList>
            <person name="Rikkerink E.H.A."/>
            <person name="Fineran P.C."/>
        </authorList>
    </citation>
    <scope>NUCLEOTIDE SEQUENCE</scope>
    <source>
        <strain evidence="2">DSM 13666</strain>
    </source>
</reference>
<dbReference type="PANTHER" id="PTHR43245:SF13">
    <property type="entry name" value="UDP-D-APIOSE_UDP-D-XYLOSE SYNTHASE 2"/>
    <property type="match status" value="1"/>
</dbReference>
<evidence type="ECO:0000313" key="2">
    <source>
        <dbReference type="EMBL" id="KOO37651.1"/>
    </source>
</evidence>
<sequence length="310" mass="34866">MLKMKGNLPIVVVSGAGGFLGRELVKQLLERGSFSVIAMSSKKELVAEEFCSHPNLLTVDINNWKQEVGKNLNLDVLINCAFPRTSEPEQLAKGLLFTENLIKDSIELNVKKIINISSQSVYSQKEKMSTDENAPVIPESFYGMTKYASERIIAAMCENSANNITYSNIRLASLTGLSFEIRMTNRFVKQALQGQPIVINGGRQRISYLDVRDAAAALIAMIKADVSGWKKVYNLGNYYSCTLLELAETVKDIAKKFSVSEVNLQVRDGDDNFNNLVNSALFYSDFNWKPEYTIPMMVNELFEHYKERNN</sequence>
<comment type="caution">
    <text evidence="2">The sequence shown here is derived from an EMBL/GenBank/DDBJ whole genome shotgun (WGS) entry which is preliminary data.</text>
</comment>
<gene>
    <name evidence="2" type="ORF">AMD02_01405</name>
</gene>